<accession>A0A433N506</accession>
<evidence type="ECO:0000313" key="8">
    <source>
        <dbReference type="Proteomes" id="UP000762586"/>
    </source>
</evidence>
<dbReference type="Proteomes" id="UP000269351">
    <property type="component" value="Chromosome"/>
</dbReference>
<dbReference type="InterPro" id="IPR011004">
    <property type="entry name" value="Trimer_LpxA-like_sf"/>
</dbReference>
<evidence type="ECO:0000256" key="4">
    <source>
        <dbReference type="ARBA" id="ARBA00023315"/>
    </source>
</evidence>
<dbReference type="PROSITE" id="PS00101">
    <property type="entry name" value="HEXAPEP_TRANSFERASES"/>
    <property type="match status" value="1"/>
</dbReference>
<dbReference type="AlphaFoldDB" id="A0A433N506"/>
<dbReference type="InterPro" id="IPR051159">
    <property type="entry name" value="Hexapeptide_acetyltransf"/>
</dbReference>
<dbReference type="Gene3D" id="2.160.10.10">
    <property type="entry name" value="Hexapeptide repeat proteins"/>
    <property type="match status" value="1"/>
</dbReference>
<evidence type="ECO:0000313" key="6">
    <source>
        <dbReference type="EMBL" id="QPK22783.1"/>
    </source>
</evidence>
<dbReference type="InterPro" id="IPR018357">
    <property type="entry name" value="Hexapep_transf_CS"/>
</dbReference>
<sequence>MFRFFVRMLHCILPTSRFFSLRRFLLKLVKVHVGDKVCYCGGGGIYGNGEVFLGDDVWLSPNVRIYSNVMAIVTIKSNCDIGHEVSFITGSHEIGGSERRAGKGTAASITVEEGCWIGARAVILGGVTIGKGAIVAAGSVVTDDVPPNSLVAGVPAKVKRILP</sequence>
<evidence type="ECO:0000256" key="3">
    <source>
        <dbReference type="ARBA" id="ARBA00022737"/>
    </source>
</evidence>
<dbReference type="EMBL" id="CP065031">
    <property type="protein sequence ID" value="QPK22783.1"/>
    <property type="molecule type" value="Genomic_DNA"/>
</dbReference>
<keyword evidence="4" id="KW-0012">Acyltransferase</keyword>
<dbReference type="EMBL" id="JACGET010000031">
    <property type="protein sequence ID" value="MBN3108585.1"/>
    <property type="molecule type" value="Genomic_DNA"/>
</dbReference>
<gene>
    <name evidence="6" type="ORF">F126LOC_014035</name>
    <name evidence="5" type="ORF">H4F48_21210</name>
</gene>
<dbReference type="PANTHER" id="PTHR23416">
    <property type="entry name" value="SIALIC ACID SYNTHASE-RELATED"/>
    <property type="match status" value="1"/>
</dbReference>
<dbReference type="PANTHER" id="PTHR23416:SF23">
    <property type="entry name" value="ACETYLTRANSFERASE C18B11.09C-RELATED"/>
    <property type="match status" value="1"/>
</dbReference>
<organism evidence="6 7">
    <name type="scientific">Pectobacterium brasiliense</name>
    <dbReference type="NCBI Taxonomy" id="180957"/>
    <lineage>
        <taxon>Bacteria</taxon>
        <taxon>Pseudomonadati</taxon>
        <taxon>Pseudomonadota</taxon>
        <taxon>Gammaproteobacteria</taxon>
        <taxon>Enterobacterales</taxon>
        <taxon>Pectobacteriaceae</taxon>
        <taxon>Pectobacterium</taxon>
    </lineage>
</organism>
<proteinExistence type="inferred from homology"/>
<evidence type="ECO:0000313" key="5">
    <source>
        <dbReference type="EMBL" id="MBN3108585.1"/>
    </source>
</evidence>
<evidence type="ECO:0000256" key="1">
    <source>
        <dbReference type="ARBA" id="ARBA00007274"/>
    </source>
</evidence>
<dbReference type="InterPro" id="IPR001451">
    <property type="entry name" value="Hexapep"/>
</dbReference>
<evidence type="ECO:0000313" key="7">
    <source>
        <dbReference type="Proteomes" id="UP000269351"/>
    </source>
</evidence>
<dbReference type="Pfam" id="PF00132">
    <property type="entry name" value="Hexapep"/>
    <property type="match status" value="1"/>
</dbReference>
<dbReference type="RefSeq" id="WP_119871258.1">
    <property type="nucleotide sequence ID" value="NZ_BSWF01000013.1"/>
</dbReference>
<name>A0A433N506_9GAMM</name>
<evidence type="ECO:0000256" key="2">
    <source>
        <dbReference type="ARBA" id="ARBA00022679"/>
    </source>
</evidence>
<dbReference type="SUPFAM" id="SSF51161">
    <property type="entry name" value="Trimeric LpxA-like enzymes"/>
    <property type="match status" value="1"/>
</dbReference>
<keyword evidence="8" id="KW-1185">Reference proteome</keyword>
<keyword evidence="2 6" id="KW-0808">Transferase</keyword>
<comment type="similarity">
    <text evidence="1">Belongs to the transferase hexapeptide repeat family.</text>
</comment>
<keyword evidence="3" id="KW-0677">Repeat</keyword>
<dbReference type="GO" id="GO:0008374">
    <property type="term" value="F:O-acyltransferase activity"/>
    <property type="evidence" value="ECO:0007669"/>
    <property type="project" value="TreeGrafter"/>
</dbReference>
<dbReference type="Proteomes" id="UP000762586">
    <property type="component" value="Unassembled WGS sequence"/>
</dbReference>
<reference evidence="6 7" key="2">
    <citation type="submission" date="2020-11" db="EMBL/GenBank/DDBJ databases">
        <title>Complete genome sequence of Pectobacterium brasiliense strain F126.</title>
        <authorList>
            <person name="Miroshnikov K."/>
            <person name="Vo T.N.H."/>
            <person name="Khodykina M.V."/>
            <person name="Kabanova A.P."/>
            <person name="Shneider M."/>
            <person name="Korzhenkov A."/>
            <person name="Toschakov S.V."/>
            <person name="Miroshnikov K.A."/>
            <person name="Ignatov A.N."/>
            <person name="Mikhailova Y.V."/>
            <person name="Shelenkov A."/>
            <person name="Yanushevich Y.G."/>
            <person name="Evseev P.V."/>
        </authorList>
    </citation>
    <scope>NUCLEOTIDE SEQUENCE [LARGE SCALE GENOMIC DNA]</scope>
    <source>
        <strain evidence="6 7">F126</strain>
    </source>
</reference>
<protein>
    <submittedName>
        <fullName evidence="6">Transferase</fullName>
    </submittedName>
</protein>
<reference evidence="5 8" key="1">
    <citation type="submission" date="2020-07" db="EMBL/GenBank/DDBJ databases">
        <title>A pangenomic view of the genus Pectobacterium provides insights into genome organization, phylogeny, and virulence.</title>
        <authorList>
            <person name="Jonkheer E."/>
            <person name="Brankovics B."/>
            <person name="Houwers I."/>
            <person name="Van Der Wolf J."/>
            <person name="Bonants P."/>
            <person name="Vreeburg R."/>
            <person name="Bollema R."/>
            <person name="De Haan J."/>
            <person name="Berke L."/>
            <person name="De Ridder D."/>
            <person name="Smit S."/>
            <person name="Van Der Lee T.A.J."/>
        </authorList>
    </citation>
    <scope>NUCLEOTIDE SEQUENCE [LARGE SCALE GENOMIC DNA]</scope>
    <source>
        <strain evidence="5 8">NAK:384</strain>
    </source>
</reference>